<dbReference type="RefSeq" id="WP_223405353.1">
    <property type="nucleotide sequence ID" value="NZ_JAGSHT010000010.1"/>
</dbReference>
<evidence type="ECO:0000259" key="1">
    <source>
        <dbReference type="Pfam" id="PF19040"/>
    </source>
</evidence>
<organism evidence="2 3">
    <name type="scientific">Occultella gossypii</name>
    <dbReference type="NCBI Taxonomy" id="2800820"/>
    <lineage>
        <taxon>Bacteria</taxon>
        <taxon>Bacillati</taxon>
        <taxon>Actinomycetota</taxon>
        <taxon>Actinomycetes</taxon>
        <taxon>Micrococcales</taxon>
        <taxon>Ruaniaceae</taxon>
        <taxon>Occultella</taxon>
    </lineage>
</organism>
<dbReference type="Gene3D" id="3.40.50.1110">
    <property type="entry name" value="SGNH hydrolase"/>
    <property type="match status" value="1"/>
</dbReference>
<gene>
    <name evidence="2" type="ORF">KCQ71_09890</name>
</gene>
<reference evidence="2 3" key="1">
    <citation type="submission" date="2021-04" db="EMBL/GenBank/DDBJ databases">
        <title>Ruania sp. nov., isolated from sandy soil of mangrove forest.</title>
        <authorList>
            <person name="Ge X."/>
            <person name="Huang R."/>
            <person name="Liu W."/>
        </authorList>
    </citation>
    <scope>NUCLEOTIDE SEQUENCE [LARGE SCALE GENOMIC DNA]</scope>
    <source>
        <strain evidence="2 3">N2-46</strain>
    </source>
</reference>
<accession>A0ABS7SB29</accession>
<dbReference type="SUPFAM" id="SSF52266">
    <property type="entry name" value="SGNH hydrolase"/>
    <property type="match status" value="1"/>
</dbReference>
<dbReference type="InterPro" id="IPR036514">
    <property type="entry name" value="SGNH_hydro_sf"/>
</dbReference>
<dbReference type="Pfam" id="PF19040">
    <property type="entry name" value="SGNH"/>
    <property type="match status" value="1"/>
</dbReference>
<dbReference type="EMBL" id="JAGSHT010000010">
    <property type="protein sequence ID" value="MBZ2196463.1"/>
    <property type="molecule type" value="Genomic_DNA"/>
</dbReference>
<dbReference type="Proteomes" id="UP000826651">
    <property type="component" value="Unassembled WGS sequence"/>
</dbReference>
<sequence length="318" mass="33210">MTVDVRRLMGTRTGAILRVVAMGLVLAMTCVAGNRILGSEGVKTGQVTAVGHAVTQVGRQGVPNDLTPSLEEAGADQPSTYGTGCHLPVPGTAPVGCTSGSQSAQLDVALFGDSHAANWHPALEALAARGDMYVTSHTKSGCPAYHVSDDYMTEPYPECATWREGVLTRIEADPPDIVVMSGLPRGTAAQVPLPEWSAGITATVRRLSVVTTVLVVADTPNFEVAPVACLSTNMDDYGACDPLRADAINDEYAAEERAATTAAGGAYADLTDRFCTDTCPVIQQNILVYRDDHHLTATFSASMADVLGEAITSALATS</sequence>
<keyword evidence="3" id="KW-1185">Reference proteome</keyword>
<dbReference type="InterPro" id="IPR043968">
    <property type="entry name" value="SGNH"/>
</dbReference>
<evidence type="ECO:0000313" key="3">
    <source>
        <dbReference type="Proteomes" id="UP000826651"/>
    </source>
</evidence>
<proteinExistence type="predicted"/>
<protein>
    <recommendedName>
        <fullName evidence="1">SGNH domain-containing protein</fullName>
    </recommendedName>
</protein>
<evidence type="ECO:0000313" key="2">
    <source>
        <dbReference type="EMBL" id="MBZ2196463.1"/>
    </source>
</evidence>
<feature type="domain" description="SGNH" evidence="1">
    <location>
        <begin position="95"/>
        <end position="307"/>
    </location>
</feature>
<comment type="caution">
    <text evidence="2">The sequence shown here is derived from an EMBL/GenBank/DDBJ whole genome shotgun (WGS) entry which is preliminary data.</text>
</comment>
<name>A0ABS7SB29_9MICO</name>